<accession>A0A1F8DQ97</accession>
<proteinExistence type="predicted"/>
<comment type="caution">
    <text evidence="1">The sequence shown here is derived from an EMBL/GenBank/DDBJ whole genome shotgun (WGS) entry which is preliminary data.</text>
</comment>
<dbReference type="STRING" id="1802555.A2755_00205"/>
<evidence type="ECO:0000313" key="1">
    <source>
        <dbReference type="EMBL" id="OGM90801.1"/>
    </source>
</evidence>
<gene>
    <name evidence="1" type="ORF">A2755_00205</name>
</gene>
<organism evidence="1 2">
    <name type="scientific">Candidatus Wolfebacteria bacterium RIFCSPHIGHO2_01_FULL_48_22</name>
    <dbReference type="NCBI Taxonomy" id="1802555"/>
    <lineage>
        <taxon>Bacteria</taxon>
        <taxon>Candidatus Wolfeibacteriota</taxon>
    </lineage>
</organism>
<dbReference type="AlphaFoldDB" id="A0A1F8DQ97"/>
<dbReference type="EMBL" id="MGIP01000016">
    <property type="protein sequence ID" value="OGM90801.1"/>
    <property type="molecule type" value="Genomic_DNA"/>
</dbReference>
<evidence type="ECO:0000313" key="2">
    <source>
        <dbReference type="Proteomes" id="UP000177029"/>
    </source>
</evidence>
<name>A0A1F8DQ97_9BACT</name>
<dbReference type="Proteomes" id="UP000177029">
    <property type="component" value="Unassembled WGS sequence"/>
</dbReference>
<sequence>MSQVTISKQEYKQLKRQGAAYRKIAAKLFQSIVKDDIASVVRDFADTKLYSKGFLNDLENGLRKSSYGRA</sequence>
<reference evidence="1 2" key="1">
    <citation type="journal article" date="2016" name="Nat. Commun.">
        <title>Thousands of microbial genomes shed light on interconnected biogeochemical processes in an aquifer system.</title>
        <authorList>
            <person name="Anantharaman K."/>
            <person name="Brown C.T."/>
            <person name="Hug L.A."/>
            <person name="Sharon I."/>
            <person name="Castelle C.J."/>
            <person name="Probst A.J."/>
            <person name="Thomas B.C."/>
            <person name="Singh A."/>
            <person name="Wilkins M.J."/>
            <person name="Karaoz U."/>
            <person name="Brodie E.L."/>
            <person name="Williams K.H."/>
            <person name="Hubbard S.S."/>
            <person name="Banfield J.F."/>
        </authorList>
    </citation>
    <scope>NUCLEOTIDE SEQUENCE [LARGE SCALE GENOMIC DNA]</scope>
</reference>
<protein>
    <submittedName>
        <fullName evidence="1">Uncharacterized protein</fullName>
    </submittedName>
</protein>